<dbReference type="InterPro" id="IPR012816">
    <property type="entry name" value="NADAR"/>
</dbReference>
<evidence type="ECO:0000259" key="3">
    <source>
        <dbReference type="Pfam" id="PF08719"/>
    </source>
</evidence>
<dbReference type="NCBIfam" id="TIGR02464">
    <property type="entry name" value="ribofla_fusion"/>
    <property type="match status" value="1"/>
</dbReference>
<gene>
    <name evidence="4" type="ORF">HB839_05720</name>
    <name evidence="5" type="ORF">HCB47_00290</name>
</gene>
<dbReference type="Pfam" id="PF08719">
    <property type="entry name" value="NADAR"/>
    <property type="match status" value="1"/>
</dbReference>
<sequence>MSLHNKNIWPPLWLAYPEIERYSIGWRMGYGEDYQTKFFKWWETLSSAEKLEYQTLFPEPIAWDGWWKDNHPDEIISHGDFCVPIWEQSGLPKYNLNQLQNEMQPELYLFENCCFSHYWMDEFSVSTQKYCCMEQFMIEQKAELFNDTTIKQKVLETNSLEQIQALDKQAQPFDKKIWDKFKYAIALQGNWNKFNQKRILREFLLSTGDTLLVGTSLDDSIWGIQLSADSPDAQDLMKWQGQNLLGFALMEVRDELGRVWQNESLCDWSLVE</sequence>
<evidence type="ECO:0000313" key="5">
    <source>
        <dbReference type="EMBL" id="MBC2286076.1"/>
    </source>
</evidence>
<feature type="domain" description="NADAR" evidence="3">
    <location>
        <begin position="111"/>
        <end position="256"/>
    </location>
</feature>
<dbReference type="EMBL" id="JAARPH010000001">
    <property type="protein sequence ID" value="MBC1375024.1"/>
    <property type="molecule type" value="Genomic_DNA"/>
</dbReference>
<dbReference type="SUPFAM" id="SSF143990">
    <property type="entry name" value="YbiA-like"/>
    <property type="match status" value="1"/>
</dbReference>
<dbReference type="AlphaFoldDB" id="A0A7X0ZEZ2"/>
<organism evidence="5 7">
    <name type="scientific">Listeria farberi</name>
    <dbReference type="NCBI Taxonomy" id="2713500"/>
    <lineage>
        <taxon>Bacteria</taxon>
        <taxon>Bacillati</taxon>
        <taxon>Bacillota</taxon>
        <taxon>Bacilli</taxon>
        <taxon>Bacillales</taxon>
        <taxon>Listeriaceae</taxon>
        <taxon>Listeria</taxon>
    </lineage>
</organism>
<evidence type="ECO:0000313" key="4">
    <source>
        <dbReference type="EMBL" id="MBC1375024.1"/>
    </source>
</evidence>
<comment type="catalytic activity">
    <reaction evidence="1">
        <text>5-amino-6-(5-phospho-D-ribosylamino)uracil + H2O = 5,6-diaminouracil + D-ribose 5-phosphate</text>
        <dbReference type="Rhea" id="RHEA:55020"/>
        <dbReference type="ChEBI" id="CHEBI:15377"/>
        <dbReference type="ChEBI" id="CHEBI:46252"/>
        <dbReference type="ChEBI" id="CHEBI:58453"/>
        <dbReference type="ChEBI" id="CHEBI:78346"/>
    </reaction>
</comment>
<name>A0A7X0ZEZ2_9LIST</name>
<evidence type="ECO:0000313" key="7">
    <source>
        <dbReference type="Proteomes" id="UP000558070"/>
    </source>
</evidence>
<evidence type="ECO:0000256" key="1">
    <source>
        <dbReference type="ARBA" id="ARBA00000022"/>
    </source>
</evidence>
<dbReference type="CDD" id="cd15457">
    <property type="entry name" value="NADAR"/>
    <property type="match status" value="1"/>
</dbReference>
<keyword evidence="6" id="KW-1185">Reference proteome</keyword>
<dbReference type="Gene3D" id="1.10.357.40">
    <property type="entry name" value="YbiA-like"/>
    <property type="match status" value="1"/>
</dbReference>
<dbReference type="Proteomes" id="UP000558070">
    <property type="component" value="Unassembled WGS sequence"/>
</dbReference>
<dbReference type="Proteomes" id="UP000518829">
    <property type="component" value="Unassembled WGS sequence"/>
</dbReference>
<dbReference type="EMBL" id="JAARZO010000001">
    <property type="protein sequence ID" value="MBC2286076.1"/>
    <property type="molecule type" value="Genomic_DNA"/>
</dbReference>
<protein>
    <submittedName>
        <fullName evidence="5">NADAR family protein</fullName>
    </submittedName>
</protein>
<reference evidence="6 7" key="1">
    <citation type="submission" date="2020-03" db="EMBL/GenBank/DDBJ databases">
        <title>Soil Listeria distribution.</title>
        <authorList>
            <person name="Liao J."/>
            <person name="Wiedmann M."/>
        </authorList>
    </citation>
    <scope>NUCLEOTIDE SEQUENCE [LARGE SCALE GENOMIC DNA]</scope>
    <source>
        <strain evidence="5 7">FSL L7-0072</strain>
        <strain evidence="4 6">FSL L7-1699</strain>
    </source>
</reference>
<dbReference type="RefSeq" id="WP_185318128.1">
    <property type="nucleotide sequence ID" value="NZ_JAARPH010000001.1"/>
</dbReference>
<comment type="catalytic activity">
    <reaction evidence="2">
        <text>2,5-diamino-6-hydroxy-4-(5-phosphoribosylamino)-pyrimidine + H2O = 2,5,6-triamino-4-hydroxypyrimidine + D-ribose 5-phosphate</text>
        <dbReference type="Rhea" id="RHEA:23436"/>
        <dbReference type="ChEBI" id="CHEBI:15377"/>
        <dbReference type="ChEBI" id="CHEBI:58614"/>
        <dbReference type="ChEBI" id="CHEBI:78346"/>
        <dbReference type="ChEBI" id="CHEBI:137796"/>
    </reaction>
</comment>
<evidence type="ECO:0000313" key="6">
    <source>
        <dbReference type="Proteomes" id="UP000518829"/>
    </source>
</evidence>
<proteinExistence type="predicted"/>
<evidence type="ECO:0000256" key="2">
    <source>
        <dbReference type="ARBA" id="ARBA00000751"/>
    </source>
</evidence>
<comment type="caution">
    <text evidence="5">The sequence shown here is derived from an EMBL/GenBank/DDBJ whole genome shotgun (WGS) entry which is preliminary data.</text>
</comment>
<accession>A0A7X0ZEZ2</accession>
<dbReference type="InterPro" id="IPR037238">
    <property type="entry name" value="YbiA-like_sf"/>
</dbReference>